<dbReference type="EMBL" id="AE015451">
    <property type="protein sequence ID" value="AAN65721.1"/>
    <property type="molecule type" value="Genomic_DNA"/>
</dbReference>
<reference evidence="2 3" key="1">
    <citation type="journal article" date="2002" name="Environ. Microbiol.">
        <title>Complete genome sequence and comparative analysis of the metabolically versatile Pseudomonas putida KT2440.</title>
        <authorList>
            <person name="Nelson K.E."/>
            <person name="Weinel C."/>
            <person name="Paulsen I.T."/>
            <person name="Dodson R.J."/>
            <person name="Hilbert H."/>
            <person name="Martins dos Santos V.A."/>
            <person name="Fouts D.E."/>
            <person name="Gill S.R."/>
            <person name="Pop M."/>
            <person name="Holmes M."/>
            <person name="Brinkac L."/>
            <person name="Beanan M."/>
            <person name="DeBoy R.T."/>
            <person name="Daugherty S."/>
            <person name="Kolonay J."/>
            <person name="Madupu R."/>
            <person name="Nelson W."/>
            <person name="White O."/>
            <person name="Peterson J."/>
            <person name="Khouri H."/>
            <person name="Hance I."/>
            <person name="Chris Lee P."/>
            <person name="Holtzapple E."/>
            <person name="Scanlan D."/>
            <person name="Tran K."/>
            <person name="Moazzez A."/>
            <person name="Utterback T."/>
            <person name="Rizzo M."/>
            <person name="Lee K."/>
            <person name="Kosack D."/>
            <person name="Moestl D."/>
            <person name="Wedler H."/>
            <person name="Lauber J."/>
            <person name="Stjepandic D."/>
            <person name="Hoheisel J."/>
            <person name="Straetz M."/>
            <person name="Heim S."/>
            <person name="Kiewitz C."/>
            <person name="Eisen J.A."/>
            <person name="Timmis K.N."/>
            <person name="Dusterhoft A."/>
            <person name="Tummler B."/>
            <person name="Fraser C.M."/>
        </authorList>
    </citation>
    <scope>NUCLEOTIDE SEQUENCE [LARGE SCALE GENOMIC DNA]</scope>
    <source>
        <strain evidence="3">ATCC 47054 / DSM 6125 / CFBP 8728 / NCIMB 11950 / KT2440</strain>
    </source>
</reference>
<name>Q88RP2_PSEPK</name>
<evidence type="ECO:0000313" key="2">
    <source>
        <dbReference type="EMBL" id="AAN65721.1"/>
    </source>
</evidence>
<dbReference type="AlphaFoldDB" id="Q88RP2"/>
<evidence type="ECO:0008006" key="4">
    <source>
        <dbReference type="Google" id="ProtNLM"/>
    </source>
</evidence>
<sequence length="87" mass="8955">MGPLLISSAQGTRVMNKLILALGLMTLAGGALAAGKPCEELRAEIAAKLDAKGVTGYKLEIVKKGEPAGKVIGSCEAGTKEIVYRRG</sequence>
<dbReference type="PATRIC" id="fig|160488.4.peg.90"/>
<reference evidence="2 3" key="2">
    <citation type="journal article" date="2016" name="Environ. Microbiol.">
        <title>The revisited genome of Pseudomonas putida KT2440 enlightens its value as a robust metabolic chassis.</title>
        <authorList>
            <person name="Belda E."/>
            <person name="van Heck R.G."/>
            <person name="Lopez-Sanchez M.J."/>
            <person name="Cruveiller S."/>
            <person name="Barbe V."/>
            <person name="Fraser C."/>
            <person name="Klenk H.P."/>
            <person name="Petersen J."/>
            <person name="Morgat A."/>
            <person name="Nikel P.I."/>
            <person name="Vallenet D."/>
            <person name="Rouy Z."/>
            <person name="Sekowska A."/>
            <person name="Martins Dos Santos V.A."/>
            <person name="de Lorenzo V."/>
            <person name="Danchin A."/>
            <person name="Medigue C."/>
        </authorList>
    </citation>
    <scope>NUCLEOTIDE SEQUENCE [LARGE SCALE GENOMIC DNA]</scope>
    <source>
        <strain evidence="3">ATCC 47054 / DSM 6125 / CFBP 8728 / NCIMB 11950 / KT2440</strain>
    </source>
</reference>
<keyword evidence="1" id="KW-0732">Signal</keyword>
<dbReference type="InterPro" id="IPR010595">
    <property type="entry name" value="DUF1161"/>
</dbReference>
<dbReference type="KEGG" id="ppu:PP_0087"/>
<dbReference type="Pfam" id="PF06649">
    <property type="entry name" value="DUF1161"/>
    <property type="match status" value="1"/>
</dbReference>
<dbReference type="PaxDb" id="160488-PP_0087"/>
<evidence type="ECO:0000313" key="3">
    <source>
        <dbReference type="Proteomes" id="UP000000556"/>
    </source>
</evidence>
<gene>
    <name evidence="2" type="ordered locus">PP_0087</name>
</gene>
<dbReference type="HOGENOM" id="CLU_155120_1_0_6"/>
<keyword evidence="3" id="KW-1185">Reference proteome</keyword>
<accession>Q88RP2</accession>
<proteinExistence type="predicted"/>
<feature type="signal peptide" evidence="1">
    <location>
        <begin position="1"/>
        <end position="33"/>
    </location>
</feature>
<dbReference type="eggNOG" id="ENOG5033ABC">
    <property type="taxonomic scope" value="Bacteria"/>
</dbReference>
<dbReference type="PhylomeDB" id="Q88RP2"/>
<dbReference type="OrthoDB" id="9152878at2"/>
<dbReference type="Proteomes" id="UP000000556">
    <property type="component" value="Chromosome"/>
</dbReference>
<protein>
    <recommendedName>
        <fullName evidence="4">DUF1161 domain-containing protein</fullName>
    </recommendedName>
</protein>
<evidence type="ECO:0000256" key="1">
    <source>
        <dbReference type="SAM" id="SignalP"/>
    </source>
</evidence>
<dbReference type="BioCyc" id="PPUT160488:G1G01-91-MONOMER"/>
<dbReference type="STRING" id="160488.PP_0087"/>
<feature type="chain" id="PRO_5004305550" description="DUF1161 domain-containing protein" evidence="1">
    <location>
        <begin position="34"/>
        <end position="87"/>
    </location>
</feature>
<organism evidence="2 3">
    <name type="scientific">Pseudomonas putida (strain ATCC 47054 / DSM 6125 / CFBP 8728 / NCIMB 11950 / KT2440)</name>
    <dbReference type="NCBI Taxonomy" id="160488"/>
    <lineage>
        <taxon>Bacteria</taxon>
        <taxon>Pseudomonadati</taxon>
        <taxon>Pseudomonadota</taxon>
        <taxon>Gammaproteobacteria</taxon>
        <taxon>Pseudomonadales</taxon>
        <taxon>Pseudomonadaceae</taxon>
        <taxon>Pseudomonas</taxon>
    </lineage>
</organism>